<evidence type="ECO:0000259" key="3">
    <source>
        <dbReference type="PROSITE" id="PS50839"/>
    </source>
</evidence>
<dbReference type="InterPro" id="IPR043128">
    <property type="entry name" value="Rev_trsase/Diguanyl_cyclase"/>
</dbReference>
<dbReference type="EMBL" id="CP060633">
    <property type="protein sequence ID" value="QNM02682.1"/>
    <property type="molecule type" value="Genomic_DNA"/>
</dbReference>
<dbReference type="InterPro" id="IPR000160">
    <property type="entry name" value="GGDEF_dom"/>
</dbReference>
<dbReference type="PANTHER" id="PTHR45138">
    <property type="entry name" value="REGULATORY COMPONENTS OF SENSORY TRANSDUCTION SYSTEM"/>
    <property type="match status" value="1"/>
</dbReference>
<dbReference type="Pfam" id="PF08447">
    <property type="entry name" value="PAS_3"/>
    <property type="match status" value="1"/>
</dbReference>
<feature type="domain" description="CHASE" evidence="3">
    <location>
        <begin position="107"/>
        <end position="197"/>
    </location>
</feature>
<name>A0A7G9FVV0_9FIRM</name>
<dbReference type="CDD" id="cd01949">
    <property type="entry name" value="GGDEF"/>
    <property type="match status" value="1"/>
</dbReference>
<dbReference type="AlphaFoldDB" id="A0A7G9FVV0"/>
<dbReference type="PANTHER" id="PTHR45138:SF9">
    <property type="entry name" value="DIGUANYLATE CYCLASE DGCM-RELATED"/>
    <property type="match status" value="1"/>
</dbReference>
<feature type="domain" description="PAS" evidence="2">
    <location>
        <begin position="465"/>
        <end position="538"/>
    </location>
</feature>
<dbReference type="InterPro" id="IPR006189">
    <property type="entry name" value="CHASE_dom"/>
</dbReference>
<accession>A0A7G9FVV0</accession>
<dbReference type="Proteomes" id="UP000515981">
    <property type="component" value="Chromosome"/>
</dbReference>
<evidence type="ECO:0000259" key="2">
    <source>
        <dbReference type="PROSITE" id="PS50112"/>
    </source>
</evidence>
<dbReference type="SMART" id="SM00267">
    <property type="entry name" value="GGDEF"/>
    <property type="match status" value="1"/>
</dbReference>
<evidence type="ECO:0000256" key="1">
    <source>
        <dbReference type="SAM" id="Phobius"/>
    </source>
</evidence>
<dbReference type="RefSeq" id="WP_118545947.1">
    <property type="nucleotide sequence ID" value="NZ_CP060633.1"/>
</dbReference>
<keyword evidence="1" id="KW-0472">Membrane</keyword>
<dbReference type="PROSITE" id="PS50112">
    <property type="entry name" value="PAS"/>
    <property type="match status" value="1"/>
</dbReference>
<dbReference type="PROSITE" id="PS50887">
    <property type="entry name" value="GGDEF"/>
    <property type="match status" value="1"/>
</dbReference>
<dbReference type="PROSITE" id="PS50839">
    <property type="entry name" value="CHASE"/>
    <property type="match status" value="1"/>
</dbReference>
<dbReference type="GO" id="GO:0052621">
    <property type="term" value="F:diguanylate cyclase activity"/>
    <property type="evidence" value="ECO:0007669"/>
    <property type="project" value="TreeGrafter"/>
</dbReference>
<protein>
    <submittedName>
        <fullName evidence="5">Diguanylate cyclase</fullName>
    </submittedName>
</protein>
<dbReference type="SMART" id="SM01079">
    <property type="entry name" value="CHASE"/>
    <property type="match status" value="1"/>
</dbReference>
<dbReference type="Pfam" id="PF00990">
    <property type="entry name" value="GGDEF"/>
    <property type="match status" value="1"/>
</dbReference>
<sequence>MTRKKVKFSHTKWLLPLWILLIGSIVLYMIAHAVQQDDSRHIRTLAELNAVTYGDNMIADLNAGINITDTLEQILISTDGRIDKFDIIADRMMADYVRSIQVAPGGIVTDIYPAEGNEAGKIDLIHDKYRGETVKYSIANDALIIHGPFELEQGGHVLSIRNPVFLQDEKGTPYFWGMTMVIIKVPDIFQHSADALTNFGYQYRLSKTISPLTDEYTVVDQSEETLMDPVSYDFTLGGCNWRLEIMPTGGWKNGTLLQLIVLCGIAVILLLMVLTISILLVDEQRKKFRRLSLTDSMTGLLNRNGFNLQLEEYLEGNKQKNCVGILLDVDNFKFINDVYGHTIGDQVLLQLSQSLVQAFPDNSIIARNGGDEFCIILKDCSAEEAAPMIDAFSKTSRSFSAKGVEHNYSISLGYAEYPANAEKVSDILRYADIALYEVKLQGKHGALAYRPDFHNSKRTQLGFSLSDISDNLPGAFFIYRAEKEDERILYANQEMLQLTGCTDLDDFMHFTKHQFRNLVHPEDLTQVEESIWQQIESGMNGYNDYVKYRLAVKDGTYKTVLDYGRIVESEHYGSVFYVLVVDCEFIKTLYDD</sequence>
<dbReference type="KEGG" id="ssun:H9Q77_00355"/>
<dbReference type="InterPro" id="IPR013655">
    <property type="entry name" value="PAS_fold_3"/>
</dbReference>
<dbReference type="InterPro" id="IPR035965">
    <property type="entry name" value="PAS-like_dom_sf"/>
</dbReference>
<feature type="transmembrane region" description="Helical" evidence="1">
    <location>
        <begin position="12"/>
        <end position="31"/>
    </location>
</feature>
<dbReference type="NCBIfam" id="TIGR00254">
    <property type="entry name" value="GGDEF"/>
    <property type="match status" value="1"/>
</dbReference>
<dbReference type="InterPro" id="IPR000014">
    <property type="entry name" value="PAS"/>
</dbReference>
<organism evidence="5 6">
    <name type="scientific">Simiaoa sunii</name>
    <dbReference type="NCBI Taxonomy" id="2763672"/>
    <lineage>
        <taxon>Bacteria</taxon>
        <taxon>Bacillati</taxon>
        <taxon>Bacillota</taxon>
        <taxon>Clostridia</taxon>
        <taxon>Lachnospirales</taxon>
        <taxon>Lachnospiraceae</taxon>
        <taxon>Simiaoa</taxon>
    </lineage>
</organism>
<feature type="transmembrane region" description="Helical" evidence="1">
    <location>
        <begin position="256"/>
        <end position="281"/>
    </location>
</feature>
<keyword evidence="1" id="KW-1133">Transmembrane helix</keyword>
<dbReference type="GO" id="GO:0005886">
    <property type="term" value="C:plasma membrane"/>
    <property type="evidence" value="ECO:0007669"/>
    <property type="project" value="TreeGrafter"/>
</dbReference>
<dbReference type="GO" id="GO:1902201">
    <property type="term" value="P:negative regulation of bacterial-type flagellum-dependent cell motility"/>
    <property type="evidence" value="ECO:0007669"/>
    <property type="project" value="TreeGrafter"/>
</dbReference>
<dbReference type="GO" id="GO:0043709">
    <property type="term" value="P:cell adhesion involved in single-species biofilm formation"/>
    <property type="evidence" value="ECO:0007669"/>
    <property type="project" value="TreeGrafter"/>
</dbReference>
<dbReference type="SUPFAM" id="SSF55785">
    <property type="entry name" value="PYP-like sensor domain (PAS domain)"/>
    <property type="match status" value="1"/>
</dbReference>
<keyword evidence="1" id="KW-0812">Transmembrane</keyword>
<evidence type="ECO:0000313" key="5">
    <source>
        <dbReference type="EMBL" id="QNM02682.1"/>
    </source>
</evidence>
<feature type="domain" description="GGDEF" evidence="4">
    <location>
        <begin position="320"/>
        <end position="451"/>
    </location>
</feature>
<keyword evidence="6" id="KW-1185">Reference proteome</keyword>
<dbReference type="InterPro" id="IPR029787">
    <property type="entry name" value="Nucleotide_cyclase"/>
</dbReference>
<reference evidence="5 6" key="1">
    <citation type="submission" date="2020-08" db="EMBL/GenBank/DDBJ databases">
        <authorList>
            <person name="Liu C."/>
            <person name="Sun Q."/>
        </authorList>
    </citation>
    <scope>NUCLEOTIDE SEQUENCE [LARGE SCALE GENOMIC DNA]</scope>
    <source>
        <strain evidence="5 6">NSJ-8</strain>
    </source>
</reference>
<dbReference type="Gene3D" id="3.30.70.270">
    <property type="match status" value="1"/>
</dbReference>
<dbReference type="CDD" id="cd00130">
    <property type="entry name" value="PAS"/>
    <property type="match status" value="1"/>
</dbReference>
<dbReference type="SUPFAM" id="SSF55073">
    <property type="entry name" value="Nucleotide cyclase"/>
    <property type="match status" value="1"/>
</dbReference>
<dbReference type="Gene3D" id="3.30.450.20">
    <property type="entry name" value="PAS domain"/>
    <property type="match status" value="1"/>
</dbReference>
<evidence type="ECO:0000259" key="4">
    <source>
        <dbReference type="PROSITE" id="PS50887"/>
    </source>
</evidence>
<dbReference type="InterPro" id="IPR050469">
    <property type="entry name" value="Diguanylate_Cyclase"/>
</dbReference>
<proteinExistence type="predicted"/>
<evidence type="ECO:0000313" key="6">
    <source>
        <dbReference type="Proteomes" id="UP000515981"/>
    </source>
</evidence>
<gene>
    <name evidence="5" type="ORF">H9Q77_00355</name>
</gene>